<name>A0AAN9Q8G8_CANGL</name>
<feature type="compositionally biased region" description="Basic residues" evidence="1">
    <location>
        <begin position="1"/>
        <end position="11"/>
    </location>
</feature>
<keyword evidence="3" id="KW-1185">Reference proteome</keyword>
<dbReference type="Proteomes" id="UP001367508">
    <property type="component" value="Unassembled WGS sequence"/>
</dbReference>
<dbReference type="AlphaFoldDB" id="A0AAN9Q8G8"/>
<evidence type="ECO:0000313" key="3">
    <source>
        <dbReference type="Proteomes" id="UP001367508"/>
    </source>
</evidence>
<accession>A0AAN9Q8G8</accession>
<gene>
    <name evidence="2" type="ORF">VNO77_32831</name>
</gene>
<reference evidence="2 3" key="1">
    <citation type="submission" date="2024-01" db="EMBL/GenBank/DDBJ databases">
        <title>The genomes of 5 underutilized Papilionoideae crops provide insights into root nodulation and disease resistanc.</title>
        <authorList>
            <person name="Jiang F."/>
        </authorList>
    </citation>
    <scope>NUCLEOTIDE SEQUENCE [LARGE SCALE GENOMIC DNA]</scope>
    <source>
        <strain evidence="2">LVBAO_FW01</strain>
        <tissue evidence="2">Leaves</tissue>
    </source>
</reference>
<sequence>MLTRKKNKKLNKCGNRDGRETSVTENNVSFPTLVSQDLAESQPSAQRNSSIYNCKDQPQCCNQTEPRYLSLFWVHLESSMAIPYEETSTVKETPCKDVGRDPSSPDCSKDDNSGSTIVEAIAQFPDHLPSLSMSLTNGSKNSSRAQSSITITPKRNVTTNDISEMESSLNSSVNSHNQKRRKPMVTPFINLIEEHYIAPCASPLTRYTKDSVDAGEITHGCQYGFESTLKSNSPLLTGNIPGSCSLSVPLLDKRL</sequence>
<evidence type="ECO:0000313" key="2">
    <source>
        <dbReference type="EMBL" id="KAK7321843.1"/>
    </source>
</evidence>
<comment type="caution">
    <text evidence="2">The sequence shown here is derived from an EMBL/GenBank/DDBJ whole genome shotgun (WGS) entry which is preliminary data.</text>
</comment>
<feature type="region of interest" description="Disordered" evidence="1">
    <location>
        <begin position="1"/>
        <end position="28"/>
    </location>
</feature>
<protein>
    <submittedName>
        <fullName evidence="2">Uncharacterized protein</fullName>
    </submittedName>
</protein>
<organism evidence="2 3">
    <name type="scientific">Canavalia gladiata</name>
    <name type="common">Sword bean</name>
    <name type="synonym">Dolichos gladiatus</name>
    <dbReference type="NCBI Taxonomy" id="3824"/>
    <lineage>
        <taxon>Eukaryota</taxon>
        <taxon>Viridiplantae</taxon>
        <taxon>Streptophyta</taxon>
        <taxon>Embryophyta</taxon>
        <taxon>Tracheophyta</taxon>
        <taxon>Spermatophyta</taxon>
        <taxon>Magnoliopsida</taxon>
        <taxon>eudicotyledons</taxon>
        <taxon>Gunneridae</taxon>
        <taxon>Pentapetalae</taxon>
        <taxon>rosids</taxon>
        <taxon>fabids</taxon>
        <taxon>Fabales</taxon>
        <taxon>Fabaceae</taxon>
        <taxon>Papilionoideae</taxon>
        <taxon>50 kb inversion clade</taxon>
        <taxon>NPAAA clade</taxon>
        <taxon>indigoferoid/millettioid clade</taxon>
        <taxon>Phaseoleae</taxon>
        <taxon>Canavalia</taxon>
    </lineage>
</organism>
<dbReference type="EMBL" id="JAYMYQ010000007">
    <property type="protein sequence ID" value="KAK7321843.1"/>
    <property type="molecule type" value="Genomic_DNA"/>
</dbReference>
<feature type="region of interest" description="Disordered" evidence="1">
    <location>
        <begin position="86"/>
        <end position="112"/>
    </location>
</feature>
<proteinExistence type="predicted"/>
<evidence type="ECO:0000256" key="1">
    <source>
        <dbReference type="SAM" id="MobiDB-lite"/>
    </source>
</evidence>